<protein>
    <recommendedName>
        <fullName evidence="6 7">6-phosphogluconolactonase</fullName>
        <shortName evidence="7">6PGL</shortName>
        <ecNumber evidence="5 7">3.1.1.31</ecNumber>
    </recommendedName>
</protein>
<evidence type="ECO:0000256" key="7">
    <source>
        <dbReference type="RuleBase" id="RU365095"/>
    </source>
</evidence>
<evidence type="ECO:0000313" key="9">
    <source>
        <dbReference type="EMBL" id="MDM9630567.1"/>
    </source>
</evidence>
<comment type="pathway">
    <text evidence="3 7">Carbohydrate degradation; pentose phosphate pathway; D-ribulose 5-phosphate from D-glucose 6-phosphate (oxidative stage): step 2/3.</text>
</comment>
<dbReference type="PANTHER" id="PTHR11054">
    <property type="entry name" value="6-PHOSPHOGLUCONOLACTONASE"/>
    <property type="match status" value="1"/>
</dbReference>
<dbReference type="PANTHER" id="PTHR11054:SF0">
    <property type="entry name" value="6-PHOSPHOGLUCONOLACTONASE"/>
    <property type="match status" value="1"/>
</dbReference>
<name>A0ABT7WCC0_9FLAO</name>
<dbReference type="EMBL" id="JAUDUY010000002">
    <property type="protein sequence ID" value="MDM9630567.1"/>
    <property type="molecule type" value="Genomic_DNA"/>
</dbReference>
<proteinExistence type="inferred from homology"/>
<evidence type="ECO:0000256" key="5">
    <source>
        <dbReference type="ARBA" id="ARBA00013198"/>
    </source>
</evidence>
<evidence type="ECO:0000256" key="6">
    <source>
        <dbReference type="ARBA" id="ARBA00020337"/>
    </source>
</evidence>
<gene>
    <name evidence="7 9" type="primary">pgl</name>
    <name evidence="9" type="ORF">QU605_03750</name>
</gene>
<dbReference type="Pfam" id="PF01182">
    <property type="entry name" value="Glucosamine_iso"/>
    <property type="match status" value="1"/>
</dbReference>
<evidence type="ECO:0000256" key="4">
    <source>
        <dbReference type="ARBA" id="ARBA00010662"/>
    </source>
</evidence>
<accession>A0ABT7WCC0</accession>
<dbReference type="NCBIfam" id="TIGR01198">
    <property type="entry name" value="pgl"/>
    <property type="match status" value="1"/>
</dbReference>
<dbReference type="InterPro" id="IPR006148">
    <property type="entry name" value="Glc/Gal-6P_isomerase"/>
</dbReference>
<feature type="domain" description="Glucosamine/galactosamine-6-phosphate isomerase" evidence="8">
    <location>
        <begin position="10"/>
        <end position="226"/>
    </location>
</feature>
<dbReference type="RefSeq" id="WP_289723936.1">
    <property type="nucleotide sequence ID" value="NZ_JAUDUY010000002.1"/>
</dbReference>
<keyword evidence="10" id="KW-1185">Reference proteome</keyword>
<evidence type="ECO:0000256" key="3">
    <source>
        <dbReference type="ARBA" id="ARBA00004961"/>
    </source>
</evidence>
<comment type="catalytic activity">
    <reaction evidence="1 7">
        <text>6-phospho-D-glucono-1,5-lactone + H2O = 6-phospho-D-gluconate + H(+)</text>
        <dbReference type="Rhea" id="RHEA:12556"/>
        <dbReference type="ChEBI" id="CHEBI:15377"/>
        <dbReference type="ChEBI" id="CHEBI:15378"/>
        <dbReference type="ChEBI" id="CHEBI:57955"/>
        <dbReference type="ChEBI" id="CHEBI:58759"/>
        <dbReference type="EC" id="3.1.1.31"/>
    </reaction>
</comment>
<comment type="caution">
    <text evidence="9">The sequence shown here is derived from an EMBL/GenBank/DDBJ whole genome shotgun (WGS) entry which is preliminary data.</text>
</comment>
<evidence type="ECO:0000313" key="10">
    <source>
        <dbReference type="Proteomes" id="UP001174839"/>
    </source>
</evidence>
<sequence length="237" mass="26471">MELKIYNSKADVARALSEHVEIWCREEGLSSIALSGGSTPEIWFDLLAEEYLQRLPWPDLSFYWGDERCVPPDDAQSNYRMTRIHLLDKVPVNPSRIFRVRGENPPSEEAVRYSKLLDATLKEVGGIPQFDLVILGMGDDGHTASIFPHQIGLWESESHCVVAEHPESGQKRISLTGQIINNAKRVVFLVTGANKAAPLDQIINKRPGSEQLPASLVAPSSGRLLWMVDEQAARMSR</sequence>
<dbReference type="GO" id="GO:0017057">
    <property type="term" value="F:6-phosphogluconolactonase activity"/>
    <property type="evidence" value="ECO:0007669"/>
    <property type="project" value="UniProtKB-EC"/>
</dbReference>
<evidence type="ECO:0000256" key="1">
    <source>
        <dbReference type="ARBA" id="ARBA00000832"/>
    </source>
</evidence>
<evidence type="ECO:0000256" key="2">
    <source>
        <dbReference type="ARBA" id="ARBA00002681"/>
    </source>
</evidence>
<evidence type="ECO:0000259" key="8">
    <source>
        <dbReference type="Pfam" id="PF01182"/>
    </source>
</evidence>
<dbReference type="Gene3D" id="3.40.50.1360">
    <property type="match status" value="1"/>
</dbReference>
<dbReference type="InterPro" id="IPR039104">
    <property type="entry name" value="6PGL"/>
</dbReference>
<dbReference type="InterPro" id="IPR005900">
    <property type="entry name" value="6-phosphogluconolactonase_DevB"/>
</dbReference>
<comment type="similarity">
    <text evidence="4 7">Belongs to the glucosamine/galactosamine-6-phosphate isomerase family. 6-phosphogluconolactonase subfamily.</text>
</comment>
<comment type="function">
    <text evidence="2 7">Hydrolysis of 6-phosphogluconolactone to 6-phosphogluconate.</text>
</comment>
<dbReference type="InterPro" id="IPR037171">
    <property type="entry name" value="NagB/RpiA_transferase-like"/>
</dbReference>
<reference evidence="9" key="1">
    <citation type="submission" date="2023-06" db="EMBL/GenBank/DDBJ databases">
        <title>Robiginitalea aurantiacus sp. nov. and Algoriphagus sediminis sp. nov., isolated from coastal sediment.</title>
        <authorList>
            <person name="Zhou Z.Y."/>
            <person name="An J."/>
            <person name="Jia Y.W."/>
            <person name="Du Z.J."/>
        </authorList>
    </citation>
    <scope>NUCLEOTIDE SEQUENCE</scope>
    <source>
        <strain evidence="9">M39</strain>
    </source>
</reference>
<dbReference type="SUPFAM" id="SSF100950">
    <property type="entry name" value="NagB/RpiA/CoA transferase-like"/>
    <property type="match status" value="1"/>
</dbReference>
<organism evidence="9 10">
    <name type="scientific">Robiginitalea aurantiaca</name>
    <dbReference type="NCBI Taxonomy" id="3056915"/>
    <lineage>
        <taxon>Bacteria</taxon>
        <taxon>Pseudomonadati</taxon>
        <taxon>Bacteroidota</taxon>
        <taxon>Flavobacteriia</taxon>
        <taxon>Flavobacteriales</taxon>
        <taxon>Flavobacteriaceae</taxon>
        <taxon>Robiginitalea</taxon>
    </lineage>
</organism>
<keyword evidence="7 9" id="KW-0378">Hydrolase</keyword>
<dbReference type="CDD" id="cd01400">
    <property type="entry name" value="6PGL"/>
    <property type="match status" value="1"/>
</dbReference>
<dbReference type="Proteomes" id="UP001174839">
    <property type="component" value="Unassembled WGS sequence"/>
</dbReference>
<dbReference type="EC" id="3.1.1.31" evidence="5 7"/>